<evidence type="ECO:0000313" key="1">
    <source>
        <dbReference type="EMBL" id="KAA4622250.1"/>
    </source>
</evidence>
<organism evidence="1 2">
    <name type="scientific">Bacteroides ovatus</name>
    <dbReference type="NCBI Taxonomy" id="28116"/>
    <lineage>
        <taxon>Bacteria</taxon>
        <taxon>Pseudomonadati</taxon>
        <taxon>Bacteroidota</taxon>
        <taxon>Bacteroidia</taxon>
        <taxon>Bacteroidales</taxon>
        <taxon>Bacteroidaceae</taxon>
        <taxon>Bacteroides</taxon>
    </lineage>
</organism>
<evidence type="ECO:0000313" key="2">
    <source>
        <dbReference type="Proteomes" id="UP000424805"/>
    </source>
</evidence>
<protein>
    <submittedName>
        <fullName evidence="1">Uncharacterized protein</fullName>
    </submittedName>
</protein>
<sequence>MIAIKGSILGTESKFRFVTNTLFSKLKFQRNNYYDIRLQYKGRTIKDGYLTALMFTEDMGQTNYAAINYSCKNELEILELNILFENKFFSFSFSHLHLYNEGILFNFTPLNIHHNYYIFGRKPWDYDNGALVTLCSRCHQKRHQQTKIPLYTSDRQLICSALPVCDRCNGTGYLPQYRYFMGGICFKCHGEGVYGYDESRFHPNI</sequence>
<reference evidence="1 2" key="1">
    <citation type="journal article" date="2019" name="Nat. Med.">
        <title>A library of human gut bacterial isolates paired with longitudinal multiomics data enables mechanistic microbiome research.</title>
        <authorList>
            <person name="Poyet M."/>
            <person name="Groussin M."/>
            <person name="Gibbons S.M."/>
            <person name="Avila-Pacheco J."/>
            <person name="Jiang X."/>
            <person name="Kearney S.M."/>
            <person name="Perrotta A.R."/>
            <person name="Berdy B."/>
            <person name="Zhao S."/>
            <person name="Lieberman T.D."/>
            <person name="Swanson P.K."/>
            <person name="Smith M."/>
            <person name="Roesemann S."/>
            <person name="Alexander J.E."/>
            <person name="Rich S.A."/>
            <person name="Livny J."/>
            <person name="Vlamakis H."/>
            <person name="Clish C."/>
            <person name="Bullock K."/>
            <person name="Deik A."/>
            <person name="Scott J."/>
            <person name="Pierce K.A."/>
            <person name="Xavier R.J."/>
            <person name="Alm E.J."/>
        </authorList>
    </citation>
    <scope>NUCLEOTIDE SEQUENCE [LARGE SCALE GENOMIC DNA]</scope>
    <source>
        <strain evidence="1 2">BIOML-A15</strain>
    </source>
</reference>
<gene>
    <name evidence="1" type="ORF">F3B90_20660</name>
</gene>
<proteinExistence type="predicted"/>
<dbReference type="Proteomes" id="UP000424805">
    <property type="component" value="Unassembled WGS sequence"/>
</dbReference>
<dbReference type="AlphaFoldDB" id="A0A7J4XT37"/>
<name>A0A7J4XT37_BACOV</name>
<accession>A0A7J4XT37</accession>
<comment type="caution">
    <text evidence="1">The sequence shown here is derived from an EMBL/GenBank/DDBJ whole genome shotgun (WGS) entry which is preliminary data.</text>
</comment>
<dbReference type="EMBL" id="VWFP01000026">
    <property type="protein sequence ID" value="KAA4622250.1"/>
    <property type="molecule type" value="Genomic_DNA"/>
</dbReference>